<feature type="coiled-coil region" evidence="11">
    <location>
        <begin position="75"/>
        <end position="123"/>
    </location>
</feature>
<dbReference type="Pfam" id="PF00046">
    <property type="entry name" value="Homeodomain"/>
    <property type="match status" value="1"/>
</dbReference>
<dbReference type="PROSITE" id="PS50071">
    <property type="entry name" value="HOMEOBOX_2"/>
    <property type="match status" value="1"/>
</dbReference>
<keyword evidence="2 10" id="KW-0805">Transcription regulation</keyword>
<comment type="similarity">
    <text evidence="7 10">Belongs to the HD-ZIP homeobox family. Class I subfamily.</text>
</comment>
<evidence type="ECO:0000256" key="2">
    <source>
        <dbReference type="ARBA" id="ARBA00023015"/>
    </source>
</evidence>
<dbReference type="InterPro" id="IPR045224">
    <property type="entry name" value="HDZip_class_I_plant"/>
</dbReference>
<dbReference type="AlphaFoldDB" id="A0A3S3MSF4"/>
<dbReference type="InterPro" id="IPR009057">
    <property type="entry name" value="Homeodomain-like_sf"/>
</dbReference>
<evidence type="ECO:0000256" key="9">
    <source>
        <dbReference type="RuleBase" id="RU000682"/>
    </source>
</evidence>
<keyword evidence="15" id="KW-1185">Reference proteome</keyword>
<dbReference type="GO" id="GO:0005634">
    <property type="term" value="C:nucleus"/>
    <property type="evidence" value="ECO:0007669"/>
    <property type="project" value="UniProtKB-SubCell"/>
</dbReference>
<dbReference type="InterPro" id="IPR000047">
    <property type="entry name" value="HTH_motif"/>
</dbReference>
<dbReference type="PRINTS" id="PR00031">
    <property type="entry name" value="HTHREPRESSR"/>
</dbReference>
<dbReference type="GO" id="GO:0009414">
    <property type="term" value="P:response to water deprivation"/>
    <property type="evidence" value="ECO:0007669"/>
    <property type="project" value="UniProtKB-ARBA"/>
</dbReference>
<dbReference type="GO" id="GO:0045893">
    <property type="term" value="P:positive regulation of DNA-templated transcription"/>
    <property type="evidence" value="ECO:0007669"/>
    <property type="project" value="TreeGrafter"/>
</dbReference>
<dbReference type="InterPro" id="IPR017970">
    <property type="entry name" value="Homeobox_CS"/>
</dbReference>
<dbReference type="InterPro" id="IPR003106">
    <property type="entry name" value="Leu_zip_homeo"/>
</dbReference>
<dbReference type="PANTHER" id="PTHR24326">
    <property type="entry name" value="HOMEOBOX-LEUCINE ZIPPER PROTEIN"/>
    <property type="match status" value="1"/>
</dbReference>
<evidence type="ECO:0000256" key="3">
    <source>
        <dbReference type="ARBA" id="ARBA00023125"/>
    </source>
</evidence>
<feature type="DNA-binding region" description="Homeobox" evidence="8">
    <location>
        <begin position="25"/>
        <end position="84"/>
    </location>
</feature>
<evidence type="ECO:0000256" key="12">
    <source>
        <dbReference type="SAM" id="MobiDB-lite"/>
    </source>
</evidence>
<dbReference type="Gene3D" id="1.10.10.60">
    <property type="entry name" value="Homeodomain-like"/>
    <property type="match status" value="1"/>
</dbReference>
<keyword evidence="4 8" id="KW-0371">Homeobox</keyword>
<evidence type="ECO:0000259" key="13">
    <source>
        <dbReference type="PROSITE" id="PS50071"/>
    </source>
</evidence>
<dbReference type="PROSITE" id="PS00027">
    <property type="entry name" value="HOMEOBOX_1"/>
    <property type="match status" value="1"/>
</dbReference>
<dbReference type="InterPro" id="IPR001356">
    <property type="entry name" value="HD"/>
</dbReference>
<evidence type="ECO:0000256" key="4">
    <source>
        <dbReference type="ARBA" id="ARBA00023155"/>
    </source>
</evidence>
<dbReference type="GO" id="GO:0000976">
    <property type="term" value="F:transcription cis-regulatory region binding"/>
    <property type="evidence" value="ECO:0007669"/>
    <property type="project" value="UniProtKB-ARBA"/>
</dbReference>
<dbReference type="GO" id="GO:0009725">
    <property type="term" value="P:response to hormone"/>
    <property type="evidence" value="ECO:0007669"/>
    <property type="project" value="UniProtKB-ARBA"/>
</dbReference>
<dbReference type="SMART" id="SM00389">
    <property type="entry name" value="HOX"/>
    <property type="match status" value="1"/>
</dbReference>
<proteinExistence type="inferred from homology"/>
<evidence type="ECO:0000256" key="11">
    <source>
        <dbReference type="SAM" id="Coils"/>
    </source>
</evidence>
<dbReference type="CDD" id="cd00086">
    <property type="entry name" value="homeodomain"/>
    <property type="match status" value="1"/>
</dbReference>
<keyword evidence="3 8" id="KW-0238">DNA-binding</keyword>
<evidence type="ECO:0000256" key="7">
    <source>
        <dbReference type="ARBA" id="ARBA00025748"/>
    </source>
</evidence>
<dbReference type="GO" id="GO:0033993">
    <property type="term" value="P:response to lipid"/>
    <property type="evidence" value="ECO:0007669"/>
    <property type="project" value="UniProtKB-ARBA"/>
</dbReference>
<dbReference type="OrthoDB" id="6159439at2759"/>
<comment type="caution">
    <text evidence="14">The sequence shown here is derived from an EMBL/GenBank/DDBJ whole genome shotgun (WGS) entry which is preliminary data.</text>
</comment>
<keyword evidence="5 10" id="KW-0804">Transcription</keyword>
<reference evidence="14 15" key="1">
    <citation type="journal article" date="2019" name="Nat. Plants">
        <title>Stout camphor tree genome fills gaps in understanding of flowering plant genome evolution.</title>
        <authorList>
            <person name="Chaw S.M."/>
            <person name="Liu Y.C."/>
            <person name="Wu Y.W."/>
            <person name="Wang H.Y."/>
            <person name="Lin C.I."/>
            <person name="Wu C.S."/>
            <person name="Ke H.M."/>
            <person name="Chang L.Y."/>
            <person name="Hsu C.Y."/>
            <person name="Yang H.T."/>
            <person name="Sudianto E."/>
            <person name="Hsu M.H."/>
            <person name="Wu K.P."/>
            <person name="Wang L.N."/>
            <person name="Leebens-Mack J.H."/>
            <person name="Tsai I.J."/>
        </authorList>
    </citation>
    <scope>NUCLEOTIDE SEQUENCE [LARGE SCALE GENOMIC DNA]</scope>
    <source>
        <strain evidence="15">cv. Chaw 1501</strain>
        <tissue evidence="14">Young leaves</tissue>
    </source>
</reference>
<protein>
    <recommendedName>
        <fullName evidence="10">Homeobox-leucine zipper protein</fullName>
    </recommendedName>
    <alternativeName>
        <fullName evidence="10">HD-ZIP protein</fullName>
    </alternativeName>
    <alternativeName>
        <fullName evidence="10">Homeodomain transcription factor</fullName>
    </alternativeName>
</protein>
<dbReference type="PANTHER" id="PTHR24326:SF122">
    <property type="entry name" value="HOMEOBOX-LEUCINE ZIPPER PROTEIN HOX6"/>
    <property type="match status" value="1"/>
</dbReference>
<comment type="subcellular location">
    <subcellularLocation>
        <location evidence="1 8 9">Nucleus</location>
    </subcellularLocation>
</comment>
<keyword evidence="11" id="KW-0175">Coiled coil</keyword>
<gene>
    <name evidence="14" type="ORF">CKAN_01793600</name>
</gene>
<dbReference type="FunFam" id="1.10.10.60:FF:000293">
    <property type="entry name" value="Homeobox-leucine zipper protein ATHB-7"/>
    <property type="match status" value="1"/>
</dbReference>
<dbReference type="GO" id="GO:0000981">
    <property type="term" value="F:DNA-binding transcription factor activity, RNA polymerase II-specific"/>
    <property type="evidence" value="ECO:0007669"/>
    <property type="project" value="UniProtKB-UniRule"/>
</dbReference>
<evidence type="ECO:0000256" key="10">
    <source>
        <dbReference type="RuleBase" id="RU369038"/>
    </source>
</evidence>
<name>A0A3S3MSF4_9MAGN</name>
<evidence type="ECO:0000313" key="15">
    <source>
        <dbReference type="Proteomes" id="UP000283530"/>
    </source>
</evidence>
<evidence type="ECO:0000313" key="14">
    <source>
        <dbReference type="EMBL" id="RWR88894.1"/>
    </source>
</evidence>
<evidence type="ECO:0000256" key="1">
    <source>
        <dbReference type="ARBA" id="ARBA00004123"/>
    </source>
</evidence>
<feature type="compositionally biased region" description="Basic and acidic residues" evidence="12">
    <location>
        <begin position="142"/>
        <end position="159"/>
    </location>
</feature>
<evidence type="ECO:0000256" key="6">
    <source>
        <dbReference type="ARBA" id="ARBA00023242"/>
    </source>
</evidence>
<feature type="domain" description="Homeobox" evidence="13">
    <location>
        <begin position="23"/>
        <end position="83"/>
    </location>
</feature>
<comment type="function">
    <text evidence="10">Transcription factor.</text>
</comment>
<dbReference type="Proteomes" id="UP000283530">
    <property type="component" value="Unassembled WGS sequence"/>
</dbReference>
<dbReference type="SUPFAM" id="SSF46689">
    <property type="entry name" value="Homeodomain-like"/>
    <property type="match status" value="1"/>
</dbReference>
<sequence length="282" mass="32427">MKMDRVVEYGGGGGEESFHGVRRKKMKNKRRFSDEQIRSLESKFEEETKLEPQKKVELARDLGLQPRQVAIWFQNRRARWKSKQLEREYSALRANYDALASSFESLKEEKQCLLEQLRKLGDLLEKHPKENSCCGSGPNSKSGDHHSDKREIKSEEYEQRDIVDKGSDVTVIVYTDGGNGKNNDGFRPKEAGSQSMEETGDGSLTLPDWSGFDPECYSDQSCSSLQWWDLWQIPNKSGAMKIEDQNCEKCEQWNTQVYCGYIEFQSRGMHAKTTSVILHAFD</sequence>
<accession>A0A3S3MSF4</accession>
<dbReference type="Pfam" id="PF02183">
    <property type="entry name" value="HALZ"/>
    <property type="match status" value="1"/>
</dbReference>
<organism evidence="14 15">
    <name type="scientific">Cinnamomum micranthum f. kanehirae</name>
    <dbReference type="NCBI Taxonomy" id="337451"/>
    <lineage>
        <taxon>Eukaryota</taxon>
        <taxon>Viridiplantae</taxon>
        <taxon>Streptophyta</taxon>
        <taxon>Embryophyta</taxon>
        <taxon>Tracheophyta</taxon>
        <taxon>Spermatophyta</taxon>
        <taxon>Magnoliopsida</taxon>
        <taxon>Magnoliidae</taxon>
        <taxon>Laurales</taxon>
        <taxon>Lauraceae</taxon>
        <taxon>Cinnamomum</taxon>
    </lineage>
</organism>
<evidence type="ECO:0000256" key="5">
    <source>
        <dbReference type="ARBA" id="ARBA00023163"/>
    </source>
</evidence>
<evidence type="ECO:0000256" key="8">
    <source>
        <dbReference type="PROSITE-ProRule" id="PRU00108"/>
    </source>
</evidence>
<keyword evidence="6 8" id="KW-0539">Nucleus</keyword>
<feature type="region of interest" description="Disordered" evidence="12">
    <location>
        <begin position="177"/>
        <end position="201"/>
    </location>
</feature>
<feature type="region of interest" description="Disordered" evidence="12">
    <location>
        <begin position="128"/>
        <end position="159"/>
    </location>
</feature>
<dbReference type="EMBL" id="QPKB01000007">
    <property type="protein sequence ID" value="RWR88894.1"/>
    <property type="molecule type" value="Genomic_DNA"/>
</dbReference>